<feature type="compositionally biased region" description="Low complexity" evidence="1">
    <location>
        <begin position="811"/>
        <end position="852"/>
    </location>
</feature>
<comment type="caution">
    <text evidence="2">The sequence shown here is derived from an EMBL/GenBank/DDBJ whole genome shotgun (WGS) entry which is preliminary data.</text>
</comment>
<dbReference type="InterPro" id="IPR019384">
    <property type="entry name" value="FHIP"/>
</dbReference>
<dbReference type="PANTHER" id="PTHR21705">
    <property type="entry name" value="RAI16 PROTEIN-RELATED"/>
    <property type="match status" value="1"/>
</dbReference>
<accession>A0A2T6ZAY9</accession>
<dbReference type="SUPFAM" id="SSF48371">
    <property type="entry name" value="ARM repeat"/>
    <property type="match status" value="1"/>
</dbReference>
<feature type="region of interest" description="Disordered" evidence="1">
    <location>
        <begin position="804"/>
        <end position="861"/>
    </location>
</feature>
<evidence type="ECO:0000313" key="2">
    <source>
        <dbReference type="EMBL" id="PUU72658.1"/>
    </source>
</evidence>
<protein>
    <submittedName>
        <fullName evidence="2">Retinoic acid induced 16-like protein-domain-containing protein</fullName>
    </submittedName>
</protein>
<sequence>MFGALGGLLSQDGASRLLRRPRFPQVVDQNPRSVSTTAKHTSSEPHWTQNLHMDYFWNRLIGGSGSASSTANKQPPPVSPAQRLAKFKRHWQSLLHSWRNSREFDPSSQDQLRSHIKRLNELLVEEEKSSSPLCMNFCYEQQVFIALSKIGQTGSPGVIKECIAAFSTLIDNEDEGFLAQENFSQSLIGFLRRTSQKSNRSFEGEYVELLFSIAQKIRLSRDILPAWFTTRADDEGGRDYKNLGPQQKFAGVTNKDDFPLFYLLIDYVHHEGRVGDFARTGLLYIIEAASSSGDLEKWIVESDLATLMASGLGALYSQLSRKLVVDYPIADPPTILVLSDYSSCPLAFGAESSTSEGFQTHLETFLSYLIFWQDVLEHCRSTEVKQTLLDHFQVLFLQQLLYPSLLESSDLDGGSSVAVLTYVRVVLDTLEHPDIIHLILSYLMALPDETKAASAPSSPSIAKRRKSLDLLNKVTEMDDKPSPDLFNLVDLVLTSLKSKSQQTVSATLKLISTILRKHHPYSISTLLKVVPVPADTRLRTVGAHNKEMELFFSLVGDISEDGDVSESYGEHLKDVLGLLESHPCSVEVLALKNSAFTRGAEDAPESENRKIRDMYTHTIHPKDPLLRSVVDLLESFFSNTVETNLTLTAVIVDLATCSFMRPEGWLLFDPTSYEFDNSDEEEDGDEWDQLEDAENELTRIMGGSDELAYRHKEKKRAKDLKRANRQPRWADTPPILQAIEGLVCQIQAYRRAIPDLDDKLSERKRAFQFTDELNDALLSSPLPQPTPPIRNPVLDSISAKNLMRPSSAHAPTPRSQQPSSSSSHSTPTPSSLMPTRSVTSTSSSARGISPSTDLARSPESPFNHHMLETAQRRIKVLQPGQAMLHLPPPPEGESRDGSVMGIETPPTIEDFVKVGGDFTLSHLLTNIMVLQEFVLELGALVQVRASLFGDLRFA</sequence>
<dbReference type="EMBL" id="NESQ01000491">
    <property type="protein sequence ID" value="PUU72658.1"/>
    <property type="molecule type" value="Genomic_DNA"/>
</dbReference>
<proteinExistence type="predicted"/>
<dbReference type="AlphaFoldDB" id="A0A2T6ZAY9"/>
<feature type="compositionally biased region" description="Polar residues" evidence="1">
    <location>
        <begin position="27"/>
        <end position="45"/>
    </location>
</feature>
<evidence type="ECO:0000313" key="3">
    <source>
        <dbReference type="Proteomes" id="UP000244722"/>
    </source>
</evidence>
<organism evidence="2 3">
    <name type="scientific">Tuber borchii</name>
    <name type="common">White truffle</name>
    <dbReference type="NCBI Taxonomy" id="42251"/>
    <lineage>
        <taxon>Eukaryota</taxon>
        <taxon>Fungi</taxon>
        <taxon>Dikarya</taxon>
        <taxon>Ascomycota</taxon>
        <taxon>Pezizomycotina</taxon>
        <taxon>Pezizomycetes</taxon>
        <taxon>Pezizales</taxon>
        <taxon>Tuberaceae</taxon>
        <taxon>Tuber</taxon>
    </lineage>
</organism>
<keyword evidence="3" id="KW-1185">Reference proteome</keyword>
<dbReference type="PANTHER" id="PTHR21705:SF11">
    <property type="entry name" value="FHIP FAMILY PROTEIN CG3558"/>
    <property type="match status" value="1"/>
</dbReference>
<dbReference type="STRING" id="42251.A0A2T6ZAY9"/>
<dbReference type="Proteomes" id="UP000244722">
    <property type="component" value="Unassembled WGS sequence"/>
</dbReference>
<reference evidence="2 3" key="1">
    <citation type="submission" date="2017-04" db="EMBL/GenBank/DDBJ databases">
        <title>Draft genome sequence of Tuber borchii Vittad., a whitish edible truffle.</title>
        <authorList>
            <consortium name="DOE Joint Genome Institute"/>
            <person name="Murat C."/>
            <person name="Kuo A."/>
            <person name="Barry K.W."/>
            <person name="Clum A."/>
            <person name="Dockter R.B."/>
            <person name="Fauchery L."/>
            <person name="Iotti M."/>
            <person name="Kohler A."/>
            <person name="Labutti K."/>
            <person name="Lindquist E.A."/>
            <person name="Lipzen A."/>
            <person name="Ohm R.A."/>
            <person name="Wang M."/>
            <person name="Grigoriev I.V."/>
            <person name="Zambonelli A."/>
            <person name="Martin F.M."/>
        </authorList>
    </citation>
    <scope>NUCLEOTIDE SEQUENCE [LARGE SCALE GENOMIC DNA]</scope>
    <source>
        <strain evidence="2 3">Tbo3840</strain>
    </source>
</reference>
<dbReference type="OrthoDB" id="5350595at2759"/>
<feature type="region of interest" description="Disordered" evidence="1">
    <location>
        <begin position="20"/>
        <end position="45"/>
    </location>
</feature>
<dbReference type="Pfam" id="PF10257">
    <property type="entry name" value="RAI16-like"/>
    <property type="match status" value="1"/>
</dbReference>
<evidence type="ECO:0000256" key="1">
    <source>
        <dbReference type="SAM" id="MobiDB-lite"/>
    </source>
</evidence>
<gene>
    <name evidence="2" type="ORF">B9Z19DRAFT_1137083</name>
</gene>
<dbReference type="InterPro" id="IPR016024">
    <property type="entry name" value="ARM-type_fold"/>
</dbReference>
<name>A0A2T6ZAY9_TUBBO</name>